<dbReference type="STRING" id="2880.D7G5K3"/>
<evidence type="ECO:0000256" key="1">
    <source>
        <dbReference type="ARBA" id="ARBA00007980"/>
    </source>
</evidence>
<dbReference type="FunCoup" id="D7G5K3">
    <property type="interactions" value="468"/>
</dbReference>
<dbReference type="Pfam" id="PF03966">
    <property type="entry name" value="Trm112p"/>
    <property type="match status" value="1"/>
</dbReference>
<dbReference type="GO" id="GO:0070476">
    <property type="term" value="P:rRNA (guanine-N7)-methylation"/>
    <property type="evidence" value="ECO:0007669"/>
    <property type="project" value="TreeGrafter"/>
</dbReference>
<dbReference type="eggNOG" id="KOG1088">
    <property type="taxonomic scope" value="Eukaryota"/>
</dbReference>
<dbReference type="InParanoid" id="D7G5K3"/>
<dbReference type="GO" id="GO:0030488">
    <property type="term" value="P:tRNA methylation"/>
    <property type="evidence" value="ECO:0007669"/>
    <property type="project" value="TreeGrafter"/>
</dbReference>
<reference evidence="2 3" key="1">
    <citation type="journal article" date="2010" name="Nature">
        <title>The Ectocarpus genome and the independent evolution of multicellularity in brown algae.</title>
        <authorList>
            <person name="Cock J.M."/>
            <person name="Sterck L."/>
            <person name="Rouze P."/>
            <person name="Scornet D."/>
            <person name="Allen A.E."/>
            <person name="Amoutzias G."/>
            <person name="Anthouard V."/>
            <person name="Artiguenave F."/>
            <person name="Aury J.M."/>
            <person name="Badger J.H."/>
            <person name="Beszteri B."/>
            <person name="Billiau K."/>
            <person name="Bonnet E."/>
            <person name="Bothwell J.H."/>
            <person name="Bowler C."/>
            <person name="Boyen C."/>
            <person name="Brownlee C."/>
            <person name="Carrano C.J."/>
            <person name="Charrier B."/>
            <person name="Cho G.Y."/>
            <person name="Coelho S.M."/>
            <person name="Collen J."/>
            <person name="Corre E."/>
            <person name="Da Silva C."/>
            <person name="Delage L."/>
            <person name="Delaroque N."/>
            <person name="Dittami S.M."/>
            <person name="Doulbeau S."/>
            <person name="Elias M."/>
            <person name="Farnham G."/>
            <person name="Gachon C.M."/>
            <person name="Gschloessl B."/>
            <person name="Heesch S."/>
            <person name="Jabbari K."/>
            <person name="Jubin C."/>
            <person name="Kawai H."/>
            <person name="Kimura K."/>
            <person name="Kloareg B."/>
            <person name="Kupper F.C."/>
            <person name="Lang D."/>
            <person name="Le Bail A."/>
            <person name="Leblanc C."/>
            <person name="Lerouge P."/>
            <person name="Lohr M."/>
            <person name="Lopez P.J."/>
            <person name="Martens C."/>
            <person name="Maumus F."/>
            <person name="Michel G."/>
            <person name="Miranda-Saavedra D."/>
            <person name="Morales J."/>
            <person name="Moreau H."/>
            <person name="Motomura T."/>
            <person name="Nagasato C."/>
            <person name="Napoli C.A."/>
            <person name="Nelson D.R."/>
            <person name="Nyvall-Collen P."/>
            <person name="Peters A.F."/>
            <person name="Pommier C."/>
            <person name="Potin P."/>
            <person name="Poulain J."/>
            <person name="Quesneville H."/>
            <person name="Read B."/>
            <person name="Rensing S.A."/>
            <person name="Ritter A."/>
            <person name="Rousvoal S."/>
            <person name="Samanta M."/>
            <person name="Samson G."/>
            <person name="Schroeder D.C."/>
            <person name="Segurens B."/>
            <person name="Strittmatter M."/>
            <person name="Tonon T."/>
            <person name="Tregear J.W."/>
            <person name="Valentin K."/>
            <person name="von Dassow P."/>
            <person name="Yamagishi T."/>
            <person name="Van de Peer Y."/>
            <person name="Wincker P."/>
        </authorList>
    </citation>
    <scope>NUCLEOTIDE SEQUENCE [LARGE SCALE GENOMIC DNA]</scope>
    <source>
        <strain evidence="3">Ec32 / CCAP1310/4</strain>
    </source>
</reference>
<dbReference type="AlphaFoldDB" id="D7G5K3"/>
<dbReference type="InterPro" id="IPR039127">
    <property type="entry name" value="Trm112"/>
</dbReference>
<dbReference type="OMA" id="THNMMAC"/>
<proteinExistence type="inferred from homology"/>
<dbReference type="SUPFAM" id="SSF158997">
    <property type="entry name" value="Trm112p-like"/>
    <property type="match status" value="1"/>
</dbReference>
<accession>D7G5K3</accession>
<gene>
    <name evidence="2" type="ORF">Esi_0065_0117</name>
</gene>
<dbReference type="EMBL" id="FN648874">
    <property type="protein sequence ID" value="CBJ27326.1"/>
    <property type="molecule type" value="Genomic_DNA"/>
</dbReference>
<sequence>MRLLTHNVLRSPMKGVVEGYPLRIEATDVQMVESEVKEEFVKHMATTLDWGALCKAAAEVGMPEGSLPPALTPELLEDSSFLEALHRVLMDMHVVEGTLVCPETGRRFPIAEGVPNLMCTEDEVR</sequence>
<dbReference type="EMBL" id="FN649746">
    <property type="protein sequence ID" value="CBJ27326.1"/>
    <property type="molecule type" value="Genomic_DNA"/>
</dbReference>
<evidence type="ECO:0000313" key="3">
    <source>
        <dbReference type="Proteomes" id="UP000002630"/>
    </source>
</evidence>
<dbReference type="OrthoDB" id="2187549at2759"/>
<dbReference type="InterPro" id="IPR005651">
    <property type="entry name" value="Trm112-like"/>
</dbReference>
<comment type="similarity">
    <text evidence="1">Belongs to the TRM112 family.</text>
</comment>
<dbReference type="Gene3D" id="2.20.25.10">
    <property type="match status" value="1"/>
</dbReference>
<dbReference type="GO" id="GO:0046982">
    <property type="term" value="F:protein heterodimerization activity"/>
    <property type="evidence" value="ECO:0007669"/>
    <property type="project" value="InterPro"/>
</dbReference>
<protein>
    <recommendedName>
        <fullName evidence="4">Multifunctional methyltransferase subunit TRM112-like protein</fullName>
    </recommendedName>
</protein>
<dbReference type="PANTHER" id="PTHR12773:SF0">
    <property type="entry name" value="MULTIFUNCTIONAL METHYLTRANSFERASE SUBUNIT TRM112-LIKE PROTEIN"/>
    <property type="match status" value="1"/>
</dbReference>
<keyword evidence="3" id="KW-1185">Reference proteome</keyword>
<name>D7G5K3_ECTSI</name>
<dbReference type="CDD" id="cd21089">
    <property type="entry name" value="Trm112-like"/>
    <property type="match status" value="1"/>
</dbReference>
<evidence type="ECO:0008006" key="4">
    <source>
        <dbReference type="Google" id="ProtNLM"/>
    </source>
</evidence>
<organism evidence="2 3">
    <name type="scientific">Ectocarpus siliculosus</name>
    <name type="common">Brown alga</name>
    <name type="synonym">Conferva siliculosa</name>
    <dbReference type="NCBI Taxonomy" id="2880"/>
    <lineage>
        <taxon>Eukaryota</taxon>
        <taxon>Sar</taxon>
        <taxon>Stramenopiles</taxon>
        <taxon>Ochrophyta</taxon>
        <taxon>PX clade</taxon>
        <taxon>Phaeophyceae</taxon>
        <taxon>Ectocarpales</taxon>
        <taxon>Ectocarpaceae</taxon>
        <taxon>Ectocarpus</taxon>
    </lineage>
</organism>
<evidence type="ECO:0000313" key="2">
    <source>
        <dbReference type="EMBL" id="CBJ27326.1"/>
    </source>
</evidence>
<dbReference type="PANTHER" id="PTHR12773">
    <property type="entry name" value="UPF0315 PROTEIN-RELATED"/>
    <property type="match status" value="1"/>
</dbReference>
<dbReference type="Proteomes" id="UP000002630">
    <property type="component" value="Linkage Group LG21"/>
</dbReference>